<feature type="transmembrane region" description="Helical" evidence="10">
    <location>
        <begin position="267"/>
        <end position="286"/>
    </location>
</feature>
<evidence type="ECO:0000256" key="2">
    <source>
        <dbReference type="ARBA" id="ARBA00008417"/>
    </source>
</evidence>
<keyword evidence="4" id="KW-0813">Transport</keyword>
<protein>
    <recommendedName>
        <fullName evidence="3">Multidrug export protein MepA</fullName>
    </recommendedName>
</protein>
<feature type="transmembrane region" description="Helical" evidence="10">
    <location>
        <begin position="321"/>
        <end position="342"/>
    </location>
</feature>
<dbReference type="GO" id="GO:0015297">
    <property type="term" value="F:antiporter activity"/>
    <property type="evidence" value="ECO:0007669"/>
    <property type="project" value="InterPro"/>
</dbReference>
<dbReference type="InterPro" id="IPR002528">
    <property type="entry name" value="MATE_fam"/>
</dbReference>
<evidence type="ECO:0000256" key="7">
    <source>
        <dbReference type="ARBA" id="ARBA00022989"/>
    </source>
</evidence>
<evidence type="ECO:0000313" key="12">
    <source>
        <dbReference type="Proteomes" id="UP000249008"/>
    </source>
</evidence>
<dbReference type="PIRSF" id="PIRSF006603">
    <property type="entry name" value="DinF"/>
    <property type="match status" value="1"/>
</dbReference>
<dbReference type="PANTHER" id="PTHR43823">
    <property type="entry name" value="SPORULATION PROTEIN YKVU"/>
    <property type="match status" value="1"/>
</dbReference>
<dbReference type="InterPro" id="IPR051327">
    <property type="entry name" value="MATE_MepA_subfamily"/>
</dbReference>
<keyword evidence="9" id="KW-0046">Antibiotic resistance</keyword>
<feature type="transmembrane region" description="Helical" evidence="10">
    <location>
        <begin position="189"/>
        <end position="213"/>
    </location>
</feature>
<keyword evidence="6 10" id="KW-0812">Transmembrane</keyword>
<keyword evidence="8 10" id="KW-0472">Membrane</keyword>
<feature type="transmembrane region" description="Helical" evidence="10">
    <location>
        <begin position="162"/>
        <end position="183"/>
    </location>
</feature>
<dbReference type="CDD" id="cd13143">
    <property type="entry name" value="MATE_MepA_like"/>
    <property type="match status" value="1"/>
</dbReference>
<dbReference type="GO" id="GO:0042910">
    <property type="term" value="F:xenobiotic transmembrane transporter activity"/>
    <property type="evidence" value="ECO:0007669"/>
    <property type="project" value="InterPro"/>
</dbReference>
<evidence type="ECO:0000256" key="9">
    <source>
        <dbReference type="ARBA" id="ARBA00023251"/>
    </source>
</evidence>
<evidence type="ECO:0000256" key="3">
    <source>
        <dbReference type="ARBA" id="ARBA00022106"/>
    </source>
</evidence>
<keyword evidence="5" id="KW-1003">Cell membrane</keyword>
<evidence type="ECO:0000256" key="1">
    <source>
        <dbReference type="ARBA" id="ARBA00004651"/>
    </source>
</evidence>
<name>A0AAX2J8Q6_9FUSO</name>
<organism evidence="11 12">
    <name type="scientific">Fusobacterium ulcerans</name>
    <dbReference type="NCBI Taxonomy" id="861"/>
    <lineage>
        <taxon>Bacteria</taxon>
        <taxon>Fusobacteriati</taxon>
        <taxon>Fusobacteriota</taxon>
        <taxon>Fusobacteriia</taxon>
        <taxon>Fusobacteriales</taxon>
        <taxon>Fusobacteriaceae</taxon>
        <taxon>Fusobacterium</taxon>
    </lineage>
</organism>
<reference evidence="11 12" key="1">
    <citation type="submission" date="2018-06" db="EMBL/GenBank/DDBJ databases">
        <authorList>
            <consortium name="Pathogen Informatics"/>
            <person name="Doyle S."/>
        </authorList>
    </citation>
    <scope>NUCLEOTIDE SEQUENCE [LARGE SCALE GENOMIC DNA]</scope>
    <source>
        <strain evidence="11 12">NCTC12112</strain>
    </source>
</reference>
<feature type="transmembrane region" description="Helical" evidence="10">
    <location>
        <begin position="354"/>
        <end position="375"/>
    </location>
</feature>
<feature type="transmembrane region" description="Helical" evidence="10">
    <location>
        <begin position="92"/>
        <end position="113"/>
    </location>
</feature>
<gene>
    <name evidence="11" type="primary">mepA_6</name>
    <name evidence="11" type="ORF">NCTC12112_01095</name>
</gene>
<feature type="transmembrane region" description="Helical" evidence="10">
    <location>
        <begin position="12"/>
        <end position="35"/>
    </location>
</feature>
<dbReference type="AlphaFoldDB" id="A0AAX2J8Q6"/>
<dbReference type="Proteomes" id="UP000249008">
    <property type="component" value="Chromosome 1"/>
</dbReference>
<dbReference type="KEGG" id="ful:C4N20_12650"/>
<feature type="transmembrane region" description="Helical" evidence="10">
    <location>
        <begin position="387"/>
        <end position="407"/>
    </location>
</feature>
<proteinExistence type="inferred from homology"/>
<dbReference type="GO" id="GO:0046677">
    <property type="term" value="P:response to antibiotic"/>
    <property type="evidence" value="ECO:0007669"/>
    <property type="project" value="UniProtKB-KW"/>
</dbReference>
<evidence type="ECO:0000313" key="11">
    <source>
        <dbReference type="EMBL" id="SQJ01105.1"/>
    </source>
</evidence>
<dbReference type="PANTHER" id="PTHR43823:SF3">
    <property type="entry name" value="MULTIDRUG EXPORT PROTEIN MEPA"/>
    <property type="match status" value="1"/>
</dbReference>
<dbReference type="NCBIfam" id="TIGR00797">
    <property type="entry name" value="matE"/>
    <property type="match status" value="1"/>
</dbReference>
<evidence type="ECO:0000256" key="5">
    <source>
        <dbReference type="ARBA" id="ARBA00022475"/>
    </source>
</evidence>
<sequence length="438" mass="48476">MSKSISLGKDPVWKLFLNFSIPAVTGMIVTAMYSIVDGIFVGRGVGADGLAALNLGYPIVNFGAALSLMFGIGGATLISLNPKDKEFCNRCFSYIIVLNVTAYLLILLLVVFFNERIIRLMGANDNLLPMVKAYMYPCTAALGFLMISNSLNAVVRNDKAPAYAFISMVIGAVTNIFLDWLFIMKFGFGIFGAATATGIGQLFSMLFLVRYFMKPGSRFKFSFENRIKMDVMKKIAAIGFPSFIMEFTVALITILFNISFMKYSGEMGVSAFCIVGYVFYIFRMLYNGMGQGIQPIVSYNYGENKLDRVEATYKIGHKISFVIAVVILIWVNFFGSSLIRLFNDDPELIKAAGHGLRLYASAIIFVGANFINISFLQSKDKSKAANILSVLRSTVFVLIGLLILPKFLGENGIWLALPFSDLMTFLSTLVLKKKTDIF</sequence>
<dbReference type="Pfam" id="PF01554">
    <property type="entry name" value="MatE"/>
    <property type="match status" value="2"/>
</dbReference>
<dbReference type="InterPro" id="IPR045070">
    <property type="entry name" value="MATE_MepA-like"/>
</dbReference>
<feature type="transmembrane region" description="Helical" evidence="10">
    <location>
        <begin position="133"/>
        <end position="155"/>
    </location>
</feature>
<dbReference type="EMBL" id="LS483487">
    <property type="protein sequence ID" value="SQJ01105.1"/>
    <property type="molecule type" value="Genomic_DNA"/>
</dbReference>
<comment type="subcellular location">
    <subcellularLocation>
        <location evidence="1">Cell membrane</location>
        <topology evidence="1">Multi-pass membrane protein</topology>
    </subcellularLocation>
</comment>
<feature type="transmembrane region" description="Helical" evidence="10">
    <location>
        <begin position="234"/>
        <end position="261"/>
    </location>
</feature>
<dbReference type="RefSeq" id="WP_005976919.1">
    <property type="nucleotide sequence ID" value="NZ_CABKNW010000001.1"/>
</dbReference>
<keyword evidence="7 10" id="KW-1133">Transmembrane helix</keyword>
<evidence type="ECO:0000256" key="8">
    <source>
        <dbReference type="ARBA" id="ARBA00023136"/>
    </source>
</evidence>
<dbReference type="GO" id="GO:0005886">
    <property type="term" value="C:plasma membrane"/>
    <property type="evidence" value="ECO:0007669"/>
    <property type="project" value="UniProtKB-SubCell"/>
</dbReference>
<comment type="similarity">
    <text evidence="2">Belongs to the multi antimicrobial extrusion (MATE) (TC 2.A.66.1) family. MepA subfamily.</text>
</comment>
<dbReference type="GeneID" id="78455667"/>
<evidence type="ECO:0000256" key="10">
    <source>
        <dbReference type="SAM" id="Phobius"/>
    </source>
</evidence>
<feature type="transmembrane region" description="Helical" evidence="10">
    <location>
        <begin position="55"/>
        <end position="80"/>
    </location>
</feature>
<evidence type="ECO:0000256" key="6">
    <source>
        <dbReference type="ARBA" id="ARBA00022692"/>
    </source>
</evidence>
<accession>A0AAX2J8Q6</accession>
<evidence type="ECO:0000256" key="4">
    <source>
        <dbReference type="ARBA" id="ARBA00022448"/>
    </source>
</evidence>
<dbReference type="InterPro" id="IPR048279">
    <property type="entry name" value="MdtK-like"/>
</dbReference>